<gene>
    <name evidence="4" type="ORF">FGADI_8973</name>
</gene>
<comment type="subcellular location">
    <subcellularLocation>
        <location evidence="1">Nucleus</location>
    </subcellularLocation>
</comment>
<dbReference type="Proteomes" id="UP000604273">
    <property type="component" value="Unassembled WGS sequence"/>
</dbReference>
<dbReference type="PANTHER" id="PTHR31001:SF85">
    <property type="entry name" value="ZN(II)2CYS6 TRANSCRIPTION FACTOR (EUROFUNG)"/>
    <property type="match status" value="1"/>
</dbReference>
<keyword evidence="2" id="KW-0539">Nucleus</keyword>
<dbReference type="EMBL" id="JABFAI010000241">
    <property type="protein sequence ID" value="KAF4949318.1"/>
    <property type="molecule type" value="Genomic_DNA"/>
</dbReference>
<evidence type="ECO:0000313" key="5">
    <source>
        <dbReference type="Proteomes" id="UP000604273"/>
    </source>
</evidence>
<dbReference type="CDD" id="cd12148">
    <property type="entry name" value="fungal_TF_MHR"/>
    <property type="match status" value="1"/>
</dbReference>
<evidence type="ECO:0000256" key="1">
    <source>
        <dbReference type="ARBA" id="ARBA00004123"/>
    </source>
</evidence>
<organism evidence="4 5">
    <name type="scientific">Fusarium gaditjirri</name>
    <dbReference type="NCBI Taxonomy" id="282569"/>
    <lineage>
        <taxon>Eukaryota</taxon>
        <taxon>Fungi</taxon>
        <taxon>Dikarya</taxon>
        <taxon>Ascomycota</taxon>
        <taxon>Pezizomycotina</taxon>
        <taxon>Sordariomycetes</taxon>
        <taxon>Hypocreomycetidae</taxon>
        <taxon>Hypocreales</taxon>
        <taxon>Nectriaceae</taxon>
        <taxon>Fusarium</taxon>
        <taxon>Fusarium nisikadoi species complex</taxon>
    </lineage>
</organism>
<evidence type="ECO:0000313" key="4">
    <source>
        <dbReference type="EMBL" id="KAF4949318.1"/>
    </source>
</evidence>
<name>A0A8H4T0V1_9HYPO</name>
<dbReference type="OrthoDB" id="2269373at2759"/>
<reference evidence="4" key="2">
    <citation type="submission" date="2020-05" db="EMBL/GenBank/DDBJ databases">
        <authorList>
            <person name="Kim H.-S."/>
            <person name="Proctor R.H."/>
            <person name="Brown D.W."/>
        </authorList>
    </citation>
    <scope>NUCLEOTIDE SEQUENCE</scope>
    <source>
        <strain evidence="4">NRRL 45417</strain>
    </source>
</reference>
<dbReference type="Pfam" id="PF04082">
    <property type="entry name" value="Fungal_trans"/>
    <property type="match status" value="1"/>
</dbReference>
<evidence type="ECO:0000256" key="2">
    <source>
        <dbReference type="ARBA" id="ARBA00023242"/>
    </source>
</evidence>
<keyword evidence="5" id="KW-1185">Reference proteome</keyword>
<reference evidence="4" key="1">
    <citation type="journal article" date="2020" name="BMC Genomics">
        <title>Correction to: Identification and distribution of gene clusters required for synthesis of sphingolipid metabolism inhibitors in diverse species of the filamentous fungus Fusarium.</title>
        <authorList>
            <person name="Kim H.S."/>
            <person name="Lohmar J.M."/>
            <person name="Busman M."/>
            <person name="Brown D.W."/>
            <person name="Naumann T.A."/>
            <person name="Divon H.H."/>
            <person name="Lysoe E."/>
            <person name="Uhlig S."/>
            <person name="Proctor R.H."/>
        </authorList>
    </citation>
    <scope>NUCLEOTIDE SEQUENCE</scope>
    <source>
        <strain evidence="4">NRRL 45417</strain>
    </source>
</reference>
<dbReference type="GO" id="GO:0003677">
    <property type="term" value="F:DNA binding"/>
    <property type="evidence" value="ECO:0007669"/>
    <property type="project" value="InterPro"/>
</dbReference>
<evidence type="ECO:0000259" key="3">
    <source>
        <dbReference type="Pfam" id="PF04082"/>
    </source>
</evidence>
<feature type="domain" description="Xylanolytic transcriptional activator regulatory" evidence="3">
    <location>
        <begin position="205"/>
        <end position="353"/>
    </location>
</feature>
<accession>A0A8H4T0V1</accession>
<dbReference type="AlphaFoldDB" id="A0A8H4T0V1"/>
<sequence>MFTLCAGYFTARQNKRADVRTSPTPTLSLSQLRCPRVLRAPKVTETTDALASAPLPPPHPQYHGRATKTCMFNKGRAECIYEAPPPPKPRKRAADEDLLARLARYEHLMQKNGVDYSQHANVWVSSGLEAKKEEDTSTTVSDAVRELCLWSKLSHELKYPPTLALRNKDDPFLHPSPSFHCMILDPESEAYDNHPEPKQIFFYWQTFVECVNPLIKVVHVPSLQKRILEASWDLANIPKPLSALMFSIYLLSVTSLSSEACQSSLGEDRGELLTRYRTATIRALTAADFMTTKDLETLRAMVLFTFSNPETDLAGTMTAVAIRAGQMMGLHKSDTDANLSFFEKEMRIRLWWQIKGLDSRVRASSTPGIKLARSEFGDVRLPFNINDADLHPDMLEPPSQHTGPTEMVCVLMKFEVTQWLRSSPKAAKVFECIAPGFGRPGGSTKAEDEAIKELEAIYTEKYLSKLDRAVPFHDLTYAMAKLAIARMRFRLHHPRARAAPGDADVYMTKEDSDILFNAALSFLELVNVGFESKFSSHMFTHLTSLYQIDAWIYVISELRRRPSGPRINLAWKLIDSLYTDHPELVDAVDNSLFTALGSLTLEAWEARRKALSEGETVPACIELIWSKIQVGQSGTEMAGSALDAWDFNVGDDLLDWNYWSDFVRF</sequence>
<dbReference type="GO" id="GO:0005634">
    <property type="term" value="C:nucleus"/>
    <property type="evidence" value="ECO:0007669"/>
    <property type="project" value="UniProtKB-SubCell"/>
</dbReference>
<proteinExistence type="predicted"/>
<protein>
    <recommendedName>
        <fullName evidence="3">Xylanolytic transcriptional activator regulatory domain-containing protein</fullName>
    </recommendedName>
</protein>
<dbReference type="InterPro" id="IPR007219">
    <property type="entry name" value="XnlR_reg_dom"/>
</dbReference>
<dbReference type="GO" id="GO:0008270">
    <property type="term" value="F:zinc ion binding"/>
    <property type="evidence" value="ECO:0007669"/>
    <property type="project" value="InterPro"/>
</dbReference>
<comment type="caution">
    <text evidence="4">The sequence shown here is derived from an EMBL/GenBank/DDBJ whole genome shotgun (WGS) entry which is preliminary data.</text>
</comment>
<dbReference type="InterPro" id="IPR050613">
    <property type="entry name" value="Sec_Metabolite_Reg"/>
</dbReference>
<dbReference type="PANTHER" id="PTHR31001">
    <property type="entry name" value="UNCHARACTERIZED TRANSCRIPTIONAL REGULATORY PROTEIN"/>
    <property type="match status" value="1"/>
</dbReference>
<dbReference type="GO" id="GO:0006351">
    <property type="term" value="P:DNA-templated transcription"/>
    <property type="evidence" value="ECO:0007669"/>
    <property type="project" value="InterPro"/>
</dbReference>